<sequence>MRRGAAGSPTTGGGNGNGGGGGGGSSVGSNGGGGGGGGGNSAAAAAAGNSSSSNSHSSGGGGGGAGGTSRLLQPIRATVPFQLLRGNHPHSPTRSPAASASASVGTSHTGPGGPRGGGGSPPPPSCTPPLAATPPGPGAAQDSGRGKARQRRSPDSFTTSSTTTTTTTSSSNNNNNGRRRSISPERRSPSSPIYRVDRPKAQQIRTSSTIRRTSSLDTITGPYLTGQWPRDPNIHYPSCMKDKSTQTPNCWAEEVLEKRSHQRSASWGSADQLKEIAKLRQQLQRSKQSSRHNKEKERQSPLHGNHIAINQTQASISRSVPMPLSNISVPKSTVSRVPCNVEGISPELEKVFIKESSGKEEVSKLSLQPLDIPDGRRAPLPAHYRSSSTRSIDTQTPSVQERSSSCSSHSPCLSPFCPPESQDGSPCSTEDMLYDRDKDSGSSSPLPKYASSPKPNNSYMFKREPPEGCERVKVFEEMSTRQPVSAPHFSCPDKNKVNFIPTGSAFCPVKLLGPLLPASDLTLKSSPNSVQSTALSTLTVEQLSSRVSFSCLSDDTSTVDSAEVLVQHNSRHFCKNCNPMNTPLLQIT</sequence>
<feature type="region of interest" description="Disordered" evidence="2">
    <location>
        <begin position="1"/>
        <end position="233"/>
    </location>
</feature>
<dbReference type="PANTHER" id="PTHR14972">
    <property type="entry name" value="AGAP011572-PA"/>
    <property type="match status" value="1"/>
</dbReference>
<comment type="caution">
    <text evidence="3">The sequence shown here is derived from an EMBL/GenBank/DDBJ whole genome shotgun (WGS) entry which is preliminary data.</text>
</comment>
<feature type="compositionally biased region" description="Low complexity" evidence="2">
    <location>
        <begin position="41"/>
        <end position="57"/>
    </location>
</feature>
<feature type="compositionally biased region" description="Low complexity" evidence="2">
    <location>
        <begin position="397"/>
        <end position="415"/>
    </location>
</feature>
<feature type="compositionally biased region" description="Low complexity" evidence="2">
    <location>
        <begin position="204"/>
        <end position="220"/>
    </location>
</feature>
<feature type="compositionally biased region" description="Gly residues" evidence="2">
    <location>
        <begin position="58"/>
        <end position="67"/>
    </location>
</feature>
<dbReference type="GO" id="GO:0005737">
    <property type="term" value="C:cytoplasm"/>
    <property type="evidence" value="ECO:0007669"/>
    <property type="project" value="TreeGrafter"/>
</dbReference>
<evidence type="ECO:0000256" key="1">
    <source>
        <dbReference type="ARBA" id="ARBA00022553"/>
    </source>
</evidence>
<feature type="compositionally biased region" description="Gly residues" evidence="2">
    <location>
        <begin position="110"/>
        <end position="119"/>
    </location>
</feature>
<reference evidence="3" key="1">
    <citation type="journal article" date="2023" name="DNA Res.">
        <title>Chromosome-level genome assembly of Phrynocephalus forsythii using third-generation DNA sequencing and Hi-C analysis.</title>
        <authorList>
            <person name="Qi Y."/>
            <person name="Zhao W."/>
            <person name="Zhao Y."/>
            <person name="Niu C."/>
            <person name="Cao S."/>
            <person name="Zhang Y."/>
        </authorList>
    </citation>
    <scope>NUCLEOTIDE SEQUENCE</scope>
    <source>
        <tissue evidence="3">Muscle</tissue>
    </source>
</reference>
<dbReference type="Proteomes" id="UP001142489">
    <property type="component" value="Unassembled WGS sequence"/>
</dbReference>
<keyword evidence="4" id="KW-1185">Reference proteome</keyword>
<evidence type="ECO:0000313" key="3">
    <source>
        <dbReference type="EMBL" id="KAJ7322350.1"/>
    </source>
</evidence>
<feature type="region of interest" description="Disordered" evidence="2">
    <location>
        <begin position="280"/>
        <end position="306"/>
    </location>
</feature>
<dbReference type="AlphaFoldDB" id="A0A9Q0XPZ3"/>
<keyword evidence="1" id="KW-0597">Phosphoprotein</keyword>
<organism evidence="3 4">
    <name type="scientific">Phrynocephalus forsythii</name>
    <dbReference type="NCBI Taxonomy" id="171643"/>
    <lineage>
        <taxon>Eukaryota</taxon>
        <taxon>Metazoa</taxon>
        <taxon>Chordata</taxon>
        <taxon>Craniata</taxon>
        <taxon>Vertebrata</taxon>
        <taxon>Euteleostomi</taxon>
        <taxon>Lepidosauria</taxon>
        <taxon>Squamata</taxon>
        <taxon>Bifurcata</taxon>
        <taxon>Unidentata</taxon>
        <taxon>Episquamata</taxon>
        <taxon>Toxicofera</taxon>
        <taxon>Iguania</taxon>
        <taxon>Acrodonta</taxon>
        <taxon>Agamidae</taxon>
        <taxon>Agaminae</taxon>
        <taxon>Phrynocephalus</taxon>
    </lineage>
</organism>
<dbReference type="OrthoDB" id="10037581at2759"/>
<dbReference type="Pfam" id="PF15388">
    <property type="entry name" value="FAM117"/>
    <property type="match status" value="1"/>
</dbReference>
<evidence type="ECO:0008006" key="5">
    <source>
        <dbReference type="Google" id="ProtNLM"/>
    </source>
</evidence>
<dbReference type="EMBL" id="JAPFRF010000009">
    <property type="protein sequence ID" value="KAJ7322350.1"/>
    <property type="molecule type" value="Genomic_DNA"/>
</dbReference>
<name>A0A9Q0XPZ3_9SAUR</name>
<feature type="compositionally biased region" description="Low complexity" evidence="2">
    <location>
        <begin position="89"/>
        <end position="109"/>
    </location>
</feature>
<evidence type="ECO:0000313" key="4">
    <source>
        <dbReference type="Proteomes" id="UP001142489"/>
    </source>
</evidence>
<feature type="compositionally biased region" description="Pro residues" evidence="2">
    <location>
        <begin position="120"/>
        <end position="137"/>
    </location>
</feature>
<dbReference type="InterPro" id="IPR026642">
    <property type="entry name" value="Glcci1/FAM117"/>
</dbReference>
<feature type="compositionally biased region" description="Low complexity" evidence="2">
    <location>
        <begin position="158"/>
        <end position="176"/>
    </location>
</feature>
<accession>A0A9Q0XPZ3</accession>
<feature type="region of interest" description="Disordered" evidence="2">
    <location>
        <begin position="356"/>
        <end position="463"/>
    </location>
</feature>
<dbReference type="PANTHER" id="PTHR14972:SF3">
    <property type="entry name" value="GLUCOCORTICOID-INDUCED TRANSCRIPT 1 PROTEIN"/>
    <property type="match status" value="1"/>
</dbReference>
<feature type="compositionally biased region" description="Gly residues" evidence="2">
    <location>
        <begin position="10"/>
        <end position="40"/>
    </location>
</feature>
<feature type="compositionally biased region" description="Polar residues" evidence="2">
    <location>
        <begin position="385"/>
        <end position="396"/>
    </location>
</feature>
<protein>
    <recommendedName>
        <fullName evidence="5">Glucocorticoid-induced transcript 1 protein</fullName>
    </recommendedName>
</protein>
<proteinExistence type="predicted"/>
<gene>
    <name evidence="3" type="ORF">JRQ81_018637</name>
</gene>
<evidence type="ECO:0000256" key="2">
    <source>
        <dbReference type="SAM" id="MobiDB-lite"/>
    </source>
</evidence>